<name>A0AAV9DS57_ACOCL</name>
<reference evidence="1" key="1">
    <citation type="journal article" date="2023" name="Nat. Commun.">
        <title>Diploid and tetraploid genomes of Acorus and the evolution of monocots.</title>
        <authorList>
            <person name="Ma L."/>
            <person name="Liu K.W."/>
            <person name="Li Z."/>
            <person name="Hsiao Y.Y."/>
            <person name="Qi Y."/>
            <person name="Fu T."/>
            <person name="Tang G.D."/>
            <person name="Zhang D."/>
            <person name="Sun W.H."/>
            <person name="Liu D.K."/>
            <person name="Li Y."/>
            <person name="Chen G.Z."/>
            <person name="Liu X.D."/>
            <person name="Liao X.Y."/>
            <person name="Jiang Y.T."/>
            <person name="Yu X."/>
            <person name="Hao Y."/>
            <person name="Huang J."/>
            <person name="Zhao X.W."/>
            <person name="Ke S."/>
            <person name="Chen Y.Y."/>
            <person name="Wu W.L."/>
            <person name="Hsu J.L."/>
            <person name="Lin Y.F."/>
            <person name="Huang M.D."/>
            <person name="Li C.Y."/>
            <person name="Huang L."/>
            <person name="Wang Z.W."/>
            <person name="Zhao X."/>
            <person name="Zhong W.Y."/>
            <person name="Peng D.H."/>
            <person name="Ahmad S."/>
            <person name="Lan S."/>
            <person name="Zhang J.S."/>
            <person name="Tsai W.C."/>
            <person name="Van de Peer Y."/>
            <person name="Liu Z.J."/>
        </authorList>
    </citation>
    <scope>NUCLEOTIDE SEQUENCE</scope>
    <source>
        <strain evidence="1">CP</strain>
    </source>
</reference>
<comment type="caution">
    <text evidence="1">The sequence shown here is derived from an EMBL/GenBank/DDBJ whole genome shotgun (WGS) entry which is preliminary data.</text>
</comment>
<accession>A0AAV9DS57</accession>
<evidence type="ECO:0000313" key="1">
    <source>
        <dbReference type="EMBL" id="KAK1304536.1"/>
    </source>
</evidence>
<protein>
    <recommendedName>
        <fullName evidence="3">Reverse transcriptase domain-containing protein</fullName>
    </recommendedName>
</protein>
<evidence type="ECO:0000313" key="2">
    <source>
        <dbReference type="Proteomes" id="UP001180020"/>
    </source>
</evidence>
<dbReference type="EMBL" id="JAUJYO010000011">
    <property type="protein sequence ID" value="KAK1304536.1"/>
    <property type="molecule type" value="Genomic_DNA"/>
</dbReference>
<dbReference type="Proteomes" id="UP001180020">
    <property type="component" value="Unassembled WGS sequence"/>
</dbReference>
<sequence>MDHLLVSSEVPRAFARGTRFLPSFLSYAWNLLSQRLDKALLSNQVGSFTKKAISVSHLLFADDLIIFSAATAESGKGLRKILDQFAALSGLEHNRGKSHVFCGGKDHQRR</sequence>
<proteinExistence type="predicted"/>
<reference evidence="1" key="2">
    <citation type="submission" date="2023-06" db="EMBL/GenBank/DDBJ databases">
        <authorList>
            <person name="Ma L."/>
            <person name="Liu K.-W."/>
            <person name="Li Z."/>
            <person name="Hsiao Y.-Y."/>
            <person name="Qi Y."/>
            <person name="Fu T."/>
            <person name="Tang G."/>
            <person name="Zhang D."/>
            <person name="Sun W.-H."/>
            <person name="Liu D.-K."/>
            <person name="Li Y."/>
            <person name="Chen G.-Z."/>
            <person name="Liu X.-D."/>
            <person name="Liao X.-Y."/>
            <person name="Jiang Y.-T."/>
            <person name="Yu X."/>
            <person name="Hao Y."/>
            <person name="Huang J."/>
            <person name="Zhao X.-W."/>
            <person name="Ke S."/>
            <person name="Chen Y.-Y."/>
            <person name="Wu W.-L."/>
            <person name="Hsu J.-L."/>
            <person name="Lin Y.-F."/>
            <person name="Huang M.-D."/>
            <person name="Li C.-Y."/>
            <person name="Huang L."/>
            <person name="Wang Z.-W."/>
            <person name="Zhao X."/>
            <person name="Zhong W.-Y."/>
            <person name="Peng D.-H."/>
            <person name="Ahmad S."/>
            <person name="Lan S."/>
            <person name="Zhang J.-S."/>
            <person name="Tsai W.-C."/>
            <person name="Van De Peer Y."/>
            <person name="Liu Z.-J."/>
        </authorList>
    </citation>
    <scope>NUCLEOTIDE SEQUENCE</scope>
    <source>
        <strain evidence="1">CP</strain>
        <tissue evidence="1">Leaves</tissue>
    </source>
</reference>
<evidence type="ECO:0008006" key="3">
    <source>
        <dbReference type="Google" id="ProtNLM"/>
    </source>
</evidence>
<keyword evidence="2" id="KW-1185">Reference proteome</keyword>
<dbReference type="AlphaFoldDB" id="A0AAV9DS57"/>
<organism evidence="1 2">
    <name type="scientific">Acorus calamus</name>
    <name type="common">Sweet flag</name>
    <dbReference type="NCBI Taxonomy" id="4465"/>
    <lineage>
        <taxon>Eukaryota</taxon>
        <taxon>Viridiplantae</taxon>
        <taxon>Streptophyta</taxon>
        <taxon>Embryophyta</taxon>
        <taxon>Tracheophyta</taxon>
        <taxon>Spermatophyta</taxon>
        <taxon>Magnoliopsida</taxon>
        <taxon>Liliopsida</taxon>
        <taxon>Acoraceae</taxon>
        <taxon>Acorus</taxon>
    </lineage>
</organism>
<gene>
    <name evidence="1" type="ORF">QJS10_CPB11g00909</name>
</gene>